<proteinExistence type="predicted"/>
<gene>
    <name evidence="9" type="ORF">Aiant_47040</name>
</gene>
<keyword evidence="5 7" id="KW-1133">Transmembrane helix</keyword>
<keyword evidence="2" id="KW-0813">Transport</keyword>
<feature type="domain" description="Major facilitator superfamily (MFS) profile" evidence="8">
    <location>
        <begin position="13"/>
        <end position="488"/>
    </location>
</feature>
<feature type="transmembrane region" description="Helical" evidence="7">
    <location>
        <begin position="148"/>
        <end position="171"/>
    </location>
</feature>
<dbReference type="InterPro" id="IPR036259">
    <property type="entry name" value="MFS_trans_sf"/>
</dbReference>
<dbReference type="Gene3D" id="1.20.1720.10">
    <property type="entry name" value="Multidrug resistance protein D"/>
    <property type="match status" value="1"/>
</dbReference>
<dbReference type="RefSeq" id="WP_189334648.1">
    <property type="nucleotide sequence ID" value="NZ_AP023356.1"/>
</dbReference>
<organism evidence="9 10">
    <name type="scientific">Actinoplanes ianthinogenes</name>
    <dbReference type="NCBI Taxonomy" id="122358"/>
    <lineage>
        <taxon>Bacteria</taxon>
        <taxon>Bacillati</taxon>
        <taxon>Actinomycetota</taxon>
        <taxon>Actinomycetes</taxon>
        <taxon>Micromonosporales</taxon>
        <taxon>Micromonosporaceae</taxon>
        <taxon>Actinoplanes</taxon>
    </lineage>
</organism>
<evidence type="ECO:0000313" key="10">
    <source>
        <dbReference type="Proteomes" id="UP000676967"/>
    </source>
</evidence>
<feature type="transmembrane region" description="Helical" evidence="7">
    <location>
        <begin position="525"/>
        <end position="546"/>
    </location>
</feature>
<dbReference type="CDD" id="cd17321">
    <property type="entry name" value="MFS_MMR_MDR_like"/>
    <property type="match status" value="1"/>
</dbReference>
<feature type="transmembrane region" description="Helical" evidence="7">
    <location>
        <begin position="21"/>
        <end position="42"/>
    </location>
</feature>
<feature type="transmembrane region" description="Helical" evidence="7">
    <location>
        <begin position="244"/>
        <end position="263"/>
    </location>
</feature>
<keyword evidence="10" id="KW-1185">Reference proteome</keyword>
<dbReference type="Proteomes" id="UP000676967">
    <property type="component" value="Chromosome"/>
</dbReference>
<dbReference type="SUPFAM" id="SSF103473">
    <property type="entry name" value="MFS general substrate transporter"/>
    <property type="match status" value="1"/>
</dbReference>
<evidence type="ECO:0000256" key="2">
    <source>
        <dbReference type="ARBA" id="ARBA00022448"/>
    </source>
</evidence>
<reference evidence="9 10" key="1">
    <citation type="submission" date="2020-08" db="EMBL/GenBank/DDBJ databases">
        <title>Whole genome shotgun sequence of Actinoplanes ianthinogenes NBRC 13996.</title>
        <authorList>
            <person name="Komaki H."/>
            <person name="Tamura T."/>
        </authorList>
    </citation>
    <scope>NUCLEOTIDE SEQUENCE [LARGE SCALE GENOMIC DNA]</scope>
    <source>
        <strain evidence="9 10">NBRC 13996</strain>
    </source>
</reference>
<evidence type="ECO:0000256" key="6">
    <source>
        <dbReference type="ARBA" id="ARBA00023136"/>
    </source>
</evidence>
<feature type="transmembrane region" description="Helical" evidence="7">
    <location>
        <begin position="85"/>
        <end position="102"/>
    </location>
</feature>
<protein>
    <submittedName>
        <fullName evidence="9">MFS transporter</fullName>
    </submittedName>
</protein>
<keyword evidence="6 7" id="KW-0472">Membrane</keyword>
<keyword evidence="4 7" id="KW-0812">Transmembrane</keyword>
<dbReference type="Pfam" id="PF07690">
    <property type="entry name" value="MFS_1"/>
    <property type="match status" value="1"/>
</dbReference>
<evidence type="ECO:0000256" key="5">
    <source>
        <dbReference type="ARBA" id="ARBA00022989"/>
    </source>
</evidence>
<dbReference type="PANTHER" id="PTHR42718">
    <property type="entry name" value="MAJOR FACILITATOR SUPERFAMILY MULTIDRUG TRANSPORTER MFSC"/>
    <property type="match status" value="1"/>
</dbReference>
<dbReference type="PANTHER" id="PTHR42718:SF46">
    <property type="entry name" value="BLR6921 PROTEIN"/>
    <property type="match status" value="1"/>
</dbReference>
<evidence type="ECO:0000256" key="7">
    <source>
        <dbReference type="SAM" id="Phobius"/>
    </source>
</evidence>
<dbReference type="InterPro" id="IPR020846">
    <property type="entry name" value="MFS_dom"/>
</dbReference>
<keyword evidence="3" id="KW-1003">Cell membrane</keyword>
<feature type="transmembrane region" description="Helical" evidence="7">
    <location>
        <begin position="423"/>
        <end position="445"/>
    </location>
</feature>
<evidence type="ECO:0000256" key="4">
    <source>
        <dbReference type="ARBA" id="ARBA00022692"/>
    </source>
</evidence>
<dbReference type="InterPro" id="IPR011701">
    <property type="entry name" value="MFS"/>
</dbReference>
<sequence>MLAVDHPRYKWVALSNTTLGNLLATINSSIVLISLPAIFKGIDINPLAPGNVSYLLWMLMGYMLVTAVLVVTLGRLGDMYGRVKIYNAGFAIFALTSVILSVDPFHGSGGAIWLIGWRVLQAIGGAMLMANSAAIITDAFPAEQRGMALGVNIVSALAGSFIGLVAGGVLAEWDWRSVFWVNIPLGIVGAVWAYRSLHDNGVRRQAKIDWWGNATFAIGLTAVLVAITYGIQPYGGHTQGWTNPWVLTGLIGGALVLVLFGVIETRVAEPMFPLTLFRDPAFTGGNLANLLASVARGGLQFMLIIWLQGIWLPLHGYDYEQTPLWAGIYLVPMTIGFLVAGPLSGFLSDRFGARPFAAGGLLVMAVSFAGLLLIPGDFSYPVFAILIFINGLGGGLFSAPNTSLLMSSVPATMRGAASGMRATFMNAGQVLSIGVFFSLMVAGLADSLPASLHAGLTAQGVPADVTARAAELPPVGTLFAAFLGYNPIGELLGPSVLGALPPENAAQLTGLEFFPRLIADPFHDGLVVVFWMAIGMAVLGALASLIRSRPVATPAAGPEFVPAGGDEDLVAHSAEVGAELAEAQPLLPAARVPEPIDRPAARD</sequence>
<dbReference type="Gene3D" id="1.20.1250.20">
    <property type="entry name" value="MFS general substrate transporter like domains"/>
    <property type="match status" value="1"/>
</dbReference>
<feature type="transmembrane region" description="Helical" evidence="7">
    <location>
        <begin position="177"/>
        <end position="194"/>
    </location>
</feature>
<comment type="subcellular location">
    <subcellularLocation>
        <location evidence="1">Cell membrane</location>
        <topology evidence="1">Multi-pass membrane protein</topology>
    </subcellularLocation>
</comment>
<feature type="transmembrane region" description="Helical" evidence="7">
    <location>
        <begin position="114"/>
        <end position="136"/>
    </location>
</feature>
<feature type="transmembrane region" description="Helical" evidence="7">
    <location>
        <begin position="380"/>
        <end position="402"/>
    </location>
</feature>
<evidence type="ECO:0000256" key="1">
    <source>
        <dbReference type="ARBA" id="ARBA00004651"/>
    </source>
</evidence>
<feature type="transmembrane region" description="Helical" evidence="7">
    <location>
        <begin position="324"/>
        <end position="344"/>
    </location>
</feature>
<feature type="transmembrane region" description="Helical" evidence="7">
    <location>
        <begin position="54"/>
        <end position="73"/>
    </location>
</feature>
<evidence type="ECO:0000259" key="8">
    <source>
        <dbReference type="PROSITE" id="PS50850"/>
    </source>
</evidence>
<evidence type="ECO:0000313" key="9">
    <source>
        <dbReference type="EMBL" id="BCJ44047.1"/>
    </source>
</evidence>
<feature type="transmembrane region" description="Helical" evidence="7">
    <location>
        <begin position="287"/>
        <end position="312"/>
    </location>
</feature>
<dbReference type="EMBL" id="AP023356">
    <property type="protein sequence ID" value="BCJ44047.1"/>
    <property type="molecule type" value="Genomic_DNA"/>
</dbReference>
<evidence type="ECO:0000256" key="3">
    <source>
        <dbReference type="ARBA" id="ARBA00022475"/>
    </source>
</evidence>
<feature type="transmembrane region" description="Helical" evidence="7">
    <location>
        <begin position="214"/>
        <end position="232"/>
    </location>
</feature>
<dbReference type="PROSITE" id="PS50850">
    <property type="entry name" value="MFS"/>
    <property type="match status" value="1"/>
</dbReference>
<name>A0ABM7LXK2_9ACTN</name>
<feature type="transmembrane region" description="Helical" evidence="7">
    <location>
        <begin position="356"/>
        <end position="374"/>
    </location>
</feature>
<accession>A0ABM7LXK2</accession>